<dbReference type="GO" id="GO:0005524">
    <property type="term" value="F:ATP binding"/>
    <property type="evidence" value="ECO:0007669"/>
    <property type="project" value="UniProtKB-KW"/>
</dbReference>
<keyword evidence="2" id="KW-0547">Nucleotide-binding</keyword>
<name>A0ABR7QW85_9GAMM</name>
<dbReference type="Gene3D" id="3.40.50.300">
    <property type="entry name" value="P-loop containing nucleotide triphosphate hydrolases"/>
    <property type="match status" value="1"/>
</dbReference>
<dbReference type="Pfam" id="PF13304">
    <property type="entry name" value="AAA_21"/>
    <property type="match status" value="1"/>
</dbReference>
<comment type="caution">
    <text evidence="2">The sequence shown here is derived from an EMBL/GenBank/DDBJ whole genome shotgun (WGS) entry which is preliminary data.</text>
</comment>
<sequence>MIINFTVENFLSFQEPQTLSLVAEPPYDNNKDNLLDSPIEGIKLLKAVIIYGANASGKSNFITALAHFRSLVLESLKFTPDDNLWNPSSPQFALNSESRHSPSRYEINFFCNNIRYNYSISFYKDRIFNERLSYFPKRYEKLIFDRFLDAQDQYIFILGADLKPVRIFNDIARKTAKNVLFLSKAVQENTHFLEPIYNWFAKGLSEEPEMIDLARMCCNDSSYKKNILDFIRSQDINIVDLSIDEKKIESDFFDGDNIPEEIKKKLFDDLKDQFTYKISTYHKDNNDDLIEFPLKLESRGTLKLLELSSIMMKDSIYESKAFYIDELGSDLHPLLVKNFISSFQKTTNQLIAATHDTHLIDSKYLRKDQIYFIEKNSEQASVLYSLSDFRPRNDRENWELRYLSGRYGATPFFKD</sequence>
<dbReference type="EMBL" id="JABURY010000008">
    <property type="protein sequence ID" value="MBC9130472.1"/>
    <property type="molecule type" value="Genomic_DNA"/>
</dbReference>
<keyword evidence="2" id="KW-0067">ATP-binding</keyword>
<proteinExistence type="predicted"/>
<feature type="domain" description="ATPase AAA-type core" evidence="1">
    <location>
        <begin position="49"/>
        <end position="361"/>
    </location>
</feature>
<accession>A0ABR7QW85</accession>
<evidence type="ECO:0000259" key="1">
    <source>
        <dbReference type="Pfam" id="PF13304"/>
    </source>
</evidence>
<dbReference type="InterPro" id="IPR027417">
    <property type="entry name" value="P-loop_NTPase"/>
</dbReference>
<dbReference type="RefSeq" id="WP_187754921.1">
    <property type="nucleotide sequence ID" value="NZ_JABURY010000008.1"/>
</dbReference>
<dbReference type="PANTHER" id="PTHR40396:SF1">
    <property type="entry name" value="ATPASE AAA-TYPE CORE DOMAIN-CONTAINING PROTEIN"/>
    <property type="match status" value="1"/>
</dbReference>
<organism evidence="2 3">
    <name type="scientific">Frischella japonica</name>
    <dbReference type="NCBI Taxonomy" id="2741544"/>
    <lineage>
        <taxon>Bacteria</taxon>
        <taxon>Pseudomonadati</taxon>
        <taxon>Pseudomonadota</taxon>
        <taxon>Gammaproteobacteria</taxon>
        <taxon>Orbales</taxon>
        <taxon>Orbaceae</taxon>
        <taxon>Frischella</taxon>
    </lineage>
</organism>
<evidence type="ECO:0000313" key="3">
    <source>
        <dbReference type="Proteomes" id="UP000651208"/>
    </source>
</evidence>
<evidence type="ECO:0000313" key="2">
    <source>
        <dbReference type="EMBL" id="MBC9130472.1"/>
    </source>
</evidence>
<dbReference type="Proteomes" id="UP000651208">
    <property type="component" value="Unassembled WGS sequence"/>
</dbReference>
<gene>
    <name evidence="2" type="ORF">FcAc13_04025</name>
</gene>
<protein>
    <submittedName>
        <fullName evidence="2">ATP-binding protein</fullName>
    </submittedName>
</protein>
<dbReference type="PANTHER" id="PTHR40396">
    <property type="entry name" value="ATPASE-LIKE PROTEIN"/>
    <property type="match status" value="1"/>
</dbReference>
<dbReference type="InterPro" id="IPR003959">
    <property type="entry name" value="ATPase_AAA_core"/>
</dbReference>
<dbReference type="SUPFAM" id="SSF52540">
    <property type="entry name" value="P-loop containing nucleoside triphosphate hydrolases"/>
    <property type="match status" value="1"/>
</dbReference>
<keyword evidence="3" id="KW-1185">Reference proteome</keyword>
<reference evidence="2 3" key="1">
    <citation type="submission" date="2020-06" db="EMBL/GenBank/DDBJ databases">
        <title>Frischella cerana isolated from Apis cerana gut homogenate.</title>
        <authorList>
            <person name="Wolter L.A."/>
            <person name="Suenami S."/>
            <person name="Miyazaki R."/>
        </authorList>
    </citation>
    <scope>NUCLEOTIDE SEQUENCE [LARGE SCALE GENOMIC DNA]</scope>
    <source>
        <strain evidence="2 3">Ac13</strain>
    </source>
</reference>